<dbReference type="InterPro" id="IPR013024">
    <property type="entry name" value="GGCT-like"/>
</dbReference>
<proteinExistence type="predicted"/>
<keyword evidence="2" id="KW-1185">Reference proteome</keyword>
<dbReference type="EMBL" id="BSNN01000002">
    <property type="protein sequence ID" value="GLQ34469.1"/>
    <property type="molecule type" value="Genomic_DNA"/>
</dbReference>
<reference evidence="2" key="1">
    <citation type="journal article" date="2019" name="Int. J. Syst. Evol. Microbiol.">
        <title>The Global Catalogue of Microorganisms (GCM) 10K type strain sequencing project: providing services to taxonomists for standard genome sequencing and annotation.</title>
        <authorList>
            <consortium name="The Broad Institute Genomics Platform"/>
            <consortium name="The Broad Institute Genome Sequencing Center for Infectious Disease"/>
            <person name="Wu L."/>
            <person name="Ma J."/>
        </authorList>
    </citation>
    <scope>NUCLEOTIDE SEQUENCE [LARGE SCALE GENOMIC DNA]</scope>
    <source>
        <strain evidence="2">NBRC 110140</strain>
    </source>
</reference>
<evidence type="ECO:0000313" key="2">
    <source>
        <dbReference type="Proteomes" id="UP001156694"/>
    </source>
</evidence>
<dbReference type="Proteomes" id="UP001156694">
    <property type="component" value="Unassembled WGS sequence"/>
</dbReference>
<dbReference type="CDD" id="cd06661">
    <property type="entry name" value="GGCT_like"/>
    <property type="match status" value="1"/>
</dbReference>
<comment type="caution">
    <text evidence="1">The sequence shown here is derived from an EMBL/GenBank/DDBJ whole genome shotgun (WGS) entry which is preliminary data.</text>
</comment>
<sequence>MCDTASCFFGYGSLVNLRTHNYQNPQTGRISGWRRVWRSARNGDISFLSIEPYDGEISGMFASTAGIGWDALDLRERGYARQSLPKGCIIGTQPDSPAMIYVGAPNAIDPSVQKPILLSYLDVVVQGFHVHFGRQGVADFFNSTAQWARPVLDDRAAPIYPRAQELTLEQQQLVDENLERLPQAHLVRDLSVSF</sequence>
<protein>
    <submittedName>
        <fullName evidence="1">Gamma-glutamylcyclotransferase</fullName>
    </submittedName>
</protein>
<gene>
    <name evidence="1" type="ORF">GCM10007939_07520</name>
</gene>
<evidence type="ECO:0000313" key="1">
    <source>
        <dbReference type="EMBL" id="GLQ34469.1"/>
    </source>
</evidence>
<organism evidence="1 2">
    <name type="scientific">Amylibacter marinus</name>
    <dbReference type="NCBI Taxonomy" id="1475483"/>
    <lineage>
        <taxon>Bacteria</taxon>
        <taxon>Pseudomonadati</taxon>
        <taxon>Pseudomonadota</taxon>
        <taxon>Alphaproteobacteria</taxon>
        <taxon>Rhodobacterales</taxon>
        <taxon>Paracoccaceae</taxon>
        <taxon>Amylibacter</taxon>
    </lineage>
</organism>
<name>A0ABQ5VTJ1_9RHOB</name>
<dbReference type="Gene3D" id="3.10.490.10">
    <property type="entry name" value="Gamma-glutamyl cyclotransferase-like"/>
    <property type="match status" value="1"/>
</dbReference>
<accession>A0ABQ5VTJ1</accession>
<dbReference type="RefSeq" id="WP_284376245.1">
    <property type="nucleotide sequence ID" value="NZ_BSNN01000002.1"/>
</dbReference>